<reference evidence="1 2" key="1">
    <citation type="submission" date="2015-06" db="EMBL/GenBank/DDBJ databases">
        <title>Draft genome assembly of filamentous brackish cyanobacterium Limnoraphis robusta strain CS-951.</title>
        <authorList>
            <person name="Willis A."/>
            <person name="Parks M."/>
            <person name="Burford M.A."/>
        </authorList>
    </citation>
    <scope>NUCLEOTIDE SEQUENCE [LARGE SCALE GENOMIC DNA]</scope>
    <source>
        <strain evidence="1 2">CS-951</strain>
    </source>
</reference>
<accession>A0A0F5YDR9</accession>
<dbReference type="OrthoDB" id="466093at2"/>
<organism evidence="1 2">
    <name type="scientific">Limnoraphis robusta CS-951</name>
    <dbReference type="NCBI Taxonomy" id="1637645"/>
    <lineage>
        <taxon>Bacteria</taxon>
        <taxon>Bacillati</taxon>
        <taxon>Cyanobacteriota</taxon>
        <taxon>Cyanophyceae</taxon>
        <taxon>Oscillatoriophycideae</taxon>
        <taxon>Oscillatoriales</taxon>
        <taxon>Sirenicapillariaceae</taxon>
        <taxon>Limnoraphis</taxon>
    </lineage>
</organism>
<comment type="caution">
    <text evidence="1">The sequence shown here is derived from an EMBL/GenBank/DDBJ whole genome shotgun (WGS) entry which is preliminary data.</text>
</comment>
<sequence length="204" mass="23594">MTKPPLLKPDQIYTFSKYFELTFDPEDILEELGYSLVRSQFNFSQFSGQFEITSLKNRIEQDLIVVDLTSETARREVIIAPVLLELCRFLRAKLKIEYPIVVNDRLRGSVDYLVQFKNSFLVVEAKNADLSRGFTQLSVELIALDQWINSPSEMLWGAVTTGDIWKFGVLSRPEKQIRQDINLYRVPADLEELMRILIGLLISE</sequence>
<name>A0A0F5YDR9_9CYAN</name>
<gene>
    <name evidence="1" type="ORF">WN50_20010</name>
</gene>
<dbReference type="EMBL" id="LATL02000319">
    <property type="protein sequence ID" value="KKD36390.1"/>
    <property type="molecule type" value="Genomic_DNA"/>
</dbReference>
<protein>
    <recommendedName>
        <fullName evidence="3">Type I restriction enzyme R protein N-terminal domain-containing protein</fullName>
    </recommendedName>
</protein>
<dbReference type="AlphaFoldDB" id="A0A0F5YDR9"/>
<proteinExistence type="predicted"/>
<dbReference type="Proteomes" id="UP000033607">
    <property type="component" value="Unassembled WGS sequence"/>
</dbReference>
<evidence type="ECO:0000313" key="1">
    <source>
        <dbReference type="EMBL" id="KKD36390.1"/>
    </source>
</evidence>
<dbReference type="PATRIC" id="fig|1637645.4.peg.6269"/>
<evidence type="ECO:0008006" key="3">
    <source>
        <dbReference type="Google" id="ProtNLM"/>
    </source>
</evidence>
<dbReference type="RefSeq" id="WP_046280349.1">
    <property type="nucleotide sequence ID" value="NZ_LATL02000319.1"/>
</dbReference>
<evidence type="ECO:0000313" key="2">
    <source>
        <dbReference type="Proteomes" id="UP000033607"/>
    </source>
</evidence>